<dbReference type="InterPro" id="IPR004520">
    <property type="entry name" value="GTPase_MnmE"/>
</dbReference>
<keyword evidence="3" id="KW-0819">tRNA processing</keyword>
<evidence type="ECO:0000313" key="8">
    <source>
        <dbReference type="Proteomes" id="UP001150569"/>
    </source>
</evidence>
<dbReference type="InterPro" id="IPR027266">
    <property type="entry name" value="TrmE/GcvT-like"/>
</dbReference>
<dbReference type="CDD" id="cd04164">
    <property type="entry name" value="trmE"/>
    <property type="match status" value="1"/>
</dbReference>
<organism evidence="7 8">
    <name type="scientific">Tieghemiomyces parasiticus</name>
    <dbReference type="NCBI Taxonomy" id="78921"/>
    <lineage>
        <taxon>Eukaryota</taxon>
        <taxon>Fungi</taxon>
        <taxon>Fungi incertae sedis</taxon>
        <taxon>Zoopagomycota</taxon>
        <taxon>Kickxellomycotina</taxon>
        <taxon>Dimargaritomycetes</taxon>
        <taxon>Dimargaritales</taxon>
        <taxon>Dimargaritaceae</taxon>
        <taxon>Tieghemiomyces</taxon>
    </lineage>
</organism>
<evidence type="ECO:0000256" key="3">
    <source>
        <dbReference type="ARBA" id="ARBA00022694"/>
    </source>
</evidence>
<sequence>MVASPFSPSESPDQTLARDTIFALSSGAGKAGVAVIRVSGPGVKECLHRMTRRRHSELPADLPKPRRAAIRTLVHPTTGDTLDHALVIFFQGPHSYTGEDVAELHTHGGVAVVRAALDALASLPQFRMADKGEFSRRAFDNDKLDLTSLEGLADLLSAETEVQRKQALRQAEGALYKLCERWRTSMVRSLALVEAVIDFGEDENIEEGVYAQVRDSVYQLAEELRGHLADNRRGEIVRTGIHLAIAGPPNAGKSSFLNLLAQRQVAIVSDQAGTTRDVIESTLDIGGYPVVISDTAGIRESGDTIEMEGVRRAKERLAQADLRLILVDAHALLDGGQVSCHPAATDRLTSTLQHIGIGPVPGSSSAWPVNPDLIVLNKWDLVPPSARPRLLEQLTRHHPLARDGHVVPLSCLSQDGFTALLDRLTGRLRAAFDTADLANPGITQIRHRQHLRGCLEALENFLELEEADVVLAAEELRRAAHCLGQLTGRTGVEQILDALFSQFCIGK</sequence>
<dbReference type="PROSITE" id="PS51709">
    <property type="entry name" value="G_TRME"/>
    <property type="match status" value="1"/>
</dbReference>
<reference evidence="7" key="1">
    <citation type="submission" date="2022-07" db="EMBL/GenBank/DDBJ databases">
        <title>Phylogenomic reconstructions and comparative analyses of Kickxellomycotina fungi.</title>
        <authorList>
            <person name="Reynolds N.K."/>
            <person name="Stajich J.E."/>
            <person name="Barry K."/>
            <person name="Grigoriev I.V."/>
            <person name="Crous P."/>
            <person name="Smith M.E."/>
        </authorList>
    </citation>
    <scope>NUCLEOTIDE SEQUENCE</scope>
    <source>
        <strain evidence="7">RSA 861</strain>
    </source>
</reference>
<dbReference type="InterPro" id="IPR006073">
    <property type="entry name" value="GTP-bd"/>
</dbReference>
<dbReference type="Gene3D" id="3.40.50.300">
    <property type="entry name" value="P-loop containing nucleotide triphosphate hydrolases"/>
    <property type="match status" value="1"/>
</dbReference>
<evidence type="ECO:0000256" key="5">
    <source>
        <dbReference type="ARBA" id="ARBA00023134"/>
    </source>
</evidence>
<dbReference type="AlphaFoldDB" id="A0A9W8AM15"/>
<dbReference type="InterPro" id="IPR027417">
    <property type="entry name" value="P-loop_NTPase"/>
</dbReference>
<dbReference type="GO" id="GO:0003924">
    <property type="term" value="F:GTPase activity"/>
    <property type="evidence" value="ECO:0007669"/>
    <property type="project" value="InterPro"/>
</dbReference>
<protein>
    <submittedName>
        <fullName evidence="7">tRNA modification GTPase gtpbp3, mitochondrial</fullName>
    </submittedName>
</protein>
<dbReference type="Gene3D" id="3.30.1360.120">
    <property type="entry name" value="Probable tRNA modification gtpase trme, domain 1"/>
    <property type="match status" value="1"/>
</dbReference>
<evidence type="ECO:0000313" key="7">
    <source>
        <dbReference type="EMBL" id="KAJ1930140.1"/>
    </source>
</evidence>
<dbReference type="NCBIfam" id="NF003661">
    <property type="entry name" value="PRK05291.1-3"/>
    <property type="match status" value="1"/>
</dbReference>
<dbReference type="PANTHER" id="PTHR42714">
    <property type="entry name" value="TRNA MODIFICATION GTPASE GTPBP3"/>
    <property type="match status" value="1"/>
</dbReference>
<comment type="caution">
    <text evidence="7">The sequence shown here is derived from an EMBL/GenBank/DDBJ whole genome shotgun (WGS) entry which is preliminary data.</text>
</comment>
<dbReference type="SUPFAM" id="SSF52540">
    <property type="entry name" value="P-loop containing nucleoside triphosphate hydrolases"/>
    <property type="match status" value="1"/>
</dbReference>
<comment type="similarity">
    <text evidence="2">Belongs to the TRAFAC class TrmE-Era-EngA-EngB-Septin-like GTPase superfamily. TrmE GTPase family.</text>
</comment>
<keyword evidence="4" id="KW-0547">Nucleotide-binding</keyword>
<dbReference type="Gene3D" id="1.20.120.430">
    <property type="entry name" value="tRNA modification GTPase MnmE domain 2"/>
    <property type="match status" value="1"/>
</dbReference>
<gene>
    <name evidence="7" type="primary">GTPBP3_1</name>
    <name evidence="7" type="ORF">IWQ60_000545</name>
</gene>
<dbReference type="InterPro" id="IPR025867">
    <property type="entry name" value="MnmE_helical"/>
</dbReference>
<dbReference type="Proteomes" id="UP001150569">
    <property type="component" value="Unassembled WGS sequence"/>
</dbReference>
<keyword evidence="5" id="KW-0342">GTP-binding</keyword>
<dbReference type="OrthoDB" id="188276at2759"/>
<dbReference type="GO" id="GO:0005739">
    <property type="term" value="C:mitochondrion"/>
    <property type="evidence" value="ECO:0007669"/>
    <property type="project" value="UniProtKB-SubCell"/>
</dbReference>
<evidence type="ECO:0000256" key="1">
    <source>
        <dbReference type="ARBA" id="ARBA00004173"/>
    </source>
</evidence>
<dbReference type="CDD" id="cd14858">
    <property type="entry name" value="TrmE_N"/>
    <property type="match status" value="1"/>
</dbReference>
<dbReference type="Pfam" id="PF01926">
    <property type="entry name" value="MMR_HSR1"/>
    <property type="match status" value="1"/>
</dbReference>
<dbReference type="HAMAP" id="MF_00379">
    <property type="entry name" value="GTPase_MnmE"/>
    <property type="match status" value="1"/>
</dbReference>
<evidence type="ECO:0000256" key="2">
    <source>
        <dbReference type="ARBA" id="ARBA00011043"/>
    </source>
</evidence>
<dbReference type="InterPro" id="IPR005225">
    <property type="entry name" value="Small_GTP-bd"/>
</dbReference>
<dbReference type="FunFam" id="3.30.1360.120:FF:000007">
    <property type="entry name" value="tRNA modification GTPase GTPBP3, mitochondrial"/>
    <property type="match status" value="1"/>
</dbReference>
<dbReference type="NCBIfam" id="TIGR00231">
    <property type="entry name" value="small_GTP"/>
    <property type="match status" value="1"/>
</dbReference>
<comment type="subcellular location">
    <subcellularLocation>
        <location evidence="1">Mitochondrion</location>
    </subcellularLocation>
</comment>
<name>A0A9W8AM15_9FUNG</name>
<proteinExistence type="inferred from homology"/>
<dbReference type="Pfam" id="PF10396">
    <property type="entry name" value="TrmE_N"/>
    <property type="match status" value="1"/>
</dbReference>
<dbReference type="SUPFAM" id="SSF116878">
    <property type="entry name" value="TrmE connector domain"/>
    <property type="match status" value="1"/>
</dbReference>
<dbReference type="PANTHER" id="PTHR42714:SF2">
    <property type="entry name" value="TRNA MODIFICATION GTPASE GTPBP3, MITOCHONDRIAL"/>
    <property type="match status" value="1"/>
</dbReference>
<dbReference type="InterPro" id="IPR031168">
    <property type="entry name" value="G_TrmE"/>
</dbReference>
<keyword evidence="8" id="KW-1185">Reference proteome</keyword>
<evidence type="ECO:0000259" key="6">
    <source>
        <dbReference type="PROSITE" id="PS51709"/>
    </source>
</evidence>
<dbReference type="GO" id="GO:0030488">
    <property type="term" value="P:tRNA methylation"/>
    <property type="evidence" value="ECO:0007669"/>
    <property type="project" value="TreeGrafter"/>
</dbReference>
<dbReference type="InterPro" id="IPR027368">
    <property type="entry name" value="MnmE_dom2"/>
</dbReference>
<dbReference type="Pfam" id="PF12631">
    <property type="entry name" value="MnmE_helical"/>
    <property type="match status" value="1"/>
</dbReference>
<evidence type="ECO:0000256" key="4">
    <source>
        <dbReference type="ARBA" id="ARBA00022741"/>
    </source>
</evidence>
<dbReference type="GO" id="GO:0002098">
    <property type="term" value="P:tRNA wobble uridine modification"/>
    <property type="evidence" value="ECO:0007669"/>
    <property type="project" value="TreeGrafter"/>
</dbReference>
<dbReference type="EMBL" id="JANBPT010000014">
    <property type="protein sequence ID" value="KAJ1930140.1"/>
    <property type="molecule type" value="Genomic_DNA"/>
</dbReference>
<dbReference type="GO" id="GO:0005525">
    <property type="term" value="F:GTP binding"/>
    <property type="evidence" value="ECO:0007669"/>
    <property type="project" value="UniProtKB-KW"/>
</dbReference>
<accession>A0A9W8AM15</accession>
<feature type="domain" description="TrmE-type G" evidence="6">
    <location>
        <begin position="240"/>
        <end position="429"/>
    </location>
</feature>
<dbReference type="InterPro" id="IPR018948">
    <property type="entry name" value="GTP-bd_TrmE_N"/>
</dbReference>